<dbReference type="CDD" id="cd06423">
    <property type="entry name" value="CESA_like"/>
    <property type="match status" value="1"/>
</dbReference>
<name>A0A9D0ZJG9_9FIRM</name>
<dbReference type="PANTHER" id="PTHR43630">
    <property type="entry name" value="POLY-BETA-1,6-N-ACETYL-D-GLUCOSAMINE SYNTHASE"/>
    <property type="match status" value="1"/>
</dbReference>
<evidence type="ECO:0000256" key="3">
    <source>
        <dbReference type="ARBA" id="ARBA00022679"/>
    </source>
</evidence>
<dbReference type="InterPro" id="IPR029044">
    <property type="entry name" value="Nucleotide-diphossugar_trans"/>
</dbReference>
<feature type="transmembrane region" description="Helical" evidence="4">
    <location>
        <begin position="369"/>
        <end position="395"/>
    </location>
</feature>
<organism evidence="5 6">
    <name type="scientific">Candidatus Pullichristensenella stercorigallinarum</name>
    <dbReference type="NCBI Taxonomy" id="2840909"/>
    <lineage>
        <taxon>Bacteria</taxon>
        <taxon>Bacillati</taxon>
        <taxon>Bacillota</taxon>
        <taxon>Clostridia</taxon>
        <taxon>Candidatus Pullichristensenella</taxon>
    </lineage>
</organism>
<dbReference type="SUPFAM" id="SSF53448">
    <property type="entry name" value="Nucleotide-diphospho-sugar transferases"/>
    <property type="match status" value="1"/>
</dbReference>
<evidence type="ECO:0000256" key="2">
    <source>
        <dbReference type="ARBA" id="ARBA00022676"/>
    </source>
</evidence>
<protein>
    <submittedName>
        <fullName evidence="5">Glycosyltransferase family 2 protein</fullName>
    </submittedName>
</protein>
<evidence type="ECO:0000313" key="6">
    <source>
        <dbReference type="Proteomes" id="UP000824260"/>
    </source>
</evidence>
<reference evidence="5" key="1">
    <citation type="submission" date="2020-10" db="EMBL/GenBank/DDBJ databases">
        <authorList>
            <person name="Gilroy R."/>
        </authorList>
    </citation>
    <scope>NUCLEOTIDE SEQUENCE</scope>
    <source>
        <strain evidence="5">ChiSjej6B24-2974</strain>
    </source>
</reference>
<sequence length="404" mass="44417">MLAGPWARAASLRLPSGYVLWVIVGIALLPGYLTCMMFLSNLLHAKTRVSTIPCKEPVSVLICARNEQDCIFQTIRNVAQQNYDGRIEILCVDNASSDGTYSEICRAIRLLSSPLRSIRLLLCNTPGKAHALNAGLANVQTRYFITVDADTSLDKNAICRIMQRIASSGAACVAGNLLVKDAVTLTQKMQIYDYLISIAAVKRFQGSYASTLVAQGAFSAYETLAVCGVGGWRQCAGEDIVLTYMLLRQGRCSLYEPQAIGYTAVPETIKALGKQRARWARGMFDGLRAVAPWGQASFYSGYFESVNISIVLLDLAYVFGFLAGIVMLILGFNWLVGWMTLLTLPAFFICAASVYQFQRRLPGITIRHSLSGFIGFVLVFQTIQSISSLCGYLQAVLSRRLNWK</sequence>
<gene>
    <name evidence="5" type="ORF">IAA52_01635</name>
</gene>
<keyword evidence="3" id="KW-0808">Transferase</keyword>
<dbReference type="Proteomes" id="UP000824260">
    <property type="component" value="Unassembled WGS sequence"/>
</dbReference>
<reference evidence="5" key="2">
    <citation type="journal article" date="2021" name="PeerJ">
        <title>Extensive microbial diversity within the chicken gut microbiome revealed by metagenomics and culture.</title>
        <authorList>
            <person name="Gilroy R."/>
            <person name="Ravi A."/>
            <person name="Getino M."/>
            <person name="Pursley I."/>
            <person name="Horton D.L."/>
            <person name="Alikhan N.F."/>
            <person name="Baker D."/>
            <person name="Gharbi K."/>
            <person name="Hall N."/>
            <person name="Watson M."/>
            <person name="Adriaenssens E.M."/>
            <person name="Foster-Nyarko E."/>
            <person name="Jarju S."/>
            <person name="Secka A."/>
            <person name="Antonio M."/>
            <person name="Oren A."/>
            <person name="Chaudhuri R.R."/>
            <person name="La Ragione R."/>
            <person name="Hildebrand F."/>
            <person name="Pallen M.J."/>
        </authorList>
    </citation>
    <scope>NUCLEOTIDE SEQUENCE</scope>
    <source>
        <strain evidence="5">ChiSjej6B24-2974</strain>
    </source>
</reference>
<keyword evidence="4" id="KW-0812">Transmembrane</keyword>
<evidence type="ECO:0000313" key="5">
    <source>
        <dbReference type="EMBL" id="HIQ81783.1"/>
    </source>
</evidence>
<dbReference type="EMBL" id="DVFZ01000017">
    <property type="protein sequence ID" value="HIQ81783.1"/>
    <property type="molecule type" value="Genomic_DNA"/>
</dbReference>
<feature type="transmembrane region" description="Helical" evidence="4">
    <location>
        <begin position="336"/>
        <end position="357"/>
    </location>
</feature>
<dbReference type="Gene3D" id="3.90.550.10">
    <property type="entry name" value="Spore Coat Polysaccharide Biosynthesis Protein SpsA, Chain A"/>
    <property type="match status" value="1"/>
</dbReference>
<proteinExistence type="inferred from homology"/>
<evidence type="ECO:0000256" key="1">
    <source>
        <dbReference type="ARBA" id="ARBA00006739"/>
    </source>
</evidence>
<dbReference type="Pfam" id="PF13641">
    <property type="entry name" value="Glyco_tranf_2_3"/>
    <property type="match status" value="1"/>
</dbReference>
<accession>A0A9D0ZJG9</accession>
<feature type="transmembrane region" description="Helical" evidence="4">
    <location>
        <begin position="310"/>
        <end position="330"/>
    </location>
</feature>
<keyword evidence="2" id="KW-0328">Glycosyltransferase</keyword>
<keyword evidence="4" id="KW-1133">Transmembrane helix</keyword>
<dbReference type="AlphaFoldDB" id="A0A9D0ZJG9"/>
<comment type="similarity">
    <text evidence="1">Belongs to the glycosyltransferase 2 family.</text>
</comment>
<feature type="transmembrane region" description="Helical" evidence="4">
    <location>
        <begin position="18"/>
        <end position="39"/>
    </location>
</feature>
<dbReference type="GO" id="GO:0016757">
    <property type="term" value="F:glycosyltransferase activity"/>
    <property type="evidence" value="ECO:0007669"/>
    <property type="project" value="UniProtKB-KW"/>
</dbReference>
<evidence type="ECO:0000256" key="4">
    <source>
        <dbReference type="SAM" id="Phobius"/>
    </source>
</evidence>
<dbReference type="PANTHER" id="PTHR43630:SF1">
    <property type="entry name" value="POLY-BETA-1,6-N-ACETYL-D-GLUCOSAMINE SYNTHASE"/>
    <property type="match status" value="1"/>
</dbReference>
<keyword evidence="4" id="KW-0472">Membrane</keyword>
<comment type="caution">
    <text evidence="5">The sequence shown here is derived from an EMBL/GenBank/DDBJ whole genome shotgun (WGS) entry which is preliminary data.</text>
</comment>